<organism evidence="4 5">
    <name type="scientific">Crossiella equi</name>
    <dbReference type="NCBI Taxonomy" id="130796"/>
    <lineage>
        <taxon>Bacteria</taxon>
        <taxon>Bacillati</taxon>
        <taxon>Actinomycetota</taxon>
        <taxon>Actinomycetes</taxon>
        <taxon>Pseudonocardiales</taxon>
        <taxon>Pseudonocardiaceae</taxon>
        <taxon>Crossiella</taxon>
    </lineage>
</organism>
<dbReference type="InterPro" id="IPR020568">
    <property type="entry name" value="Ribosomal_Su5_D2-typ_SF"/>
</dbReference>
<evidence type="ECO:0000259" key="3">
    <source>
        <dbReference type="Pfam" id="PF09186"/>
    </source>
</evidence>
<dbReference type="InterPro" id="IPR015796">
    <property type="entry name" value="Impact_YigZ-like"/>
</dbReference>
<comment type="caution">
    <text evidence="4">The sequence shown here is derived from an EMBL/GenBank/DDBJ whole genome shotgun (WGS) entry which is preliminary data.</text>
</comment>
<reference evidence="4 5" key="1">
    <citation type="submission" date="2021-03" db="EMBL/GenBank/DDBJ databases">
        <title>Sequencing the genomes of 1000 actinobacteria strains.</title>
        <authorList>
            <person name="Klenk H.-P."/>
        </authorList>
    </citation>
    <scope>NUCLEOTIDE SEQUENCE [LARGE SCALE GENOMIC DNA]</scope>
    <source>
        <strain evidence="4 5">DSM 44580</strain>
    </source>
</reference>
<dbReference type="SUPFAM" id="SSF54211">
    <property type="entry name" value="Ribosomal protein S5 domain 2-like"/>
    <property type="match status" value="1"/>
</dbReference>
<dbReference type="Pfam" id="PF01205">
    <property type="entry name" value="Impact_N"/>
    <property type="match status" value="1"/>
</dbReference>
<dbReference type="InterPro" id="IPR020569">
    <property type="entry name" value="UPF0029_Impact_CS"/>
</dbReference>
<dbReference type="InterPro" id="IPR035647">
    <property type="entry name" value="EFG_III/V"/>
</dbReference>
<dbReference type="NCBIfam" id="TIGR00257">
    <property type="entry name" value="IMPACT_YIGZ"/>
    <property type="match status" value="1"/>
</dbReference>
<dbReference type="PANTHER" id="PTHR16301:SF20">
    <property type="entry name" value="IMPACT FAMILY MEMBER YIGZ"/>
    <property type="match status" value="1"/>
</dbReference>
<dbReference type="SUPFAM" id="SSF54980">
    <property type="entry name" value="EF-G C-terminal domain-like"/>
    <property type="match status" value="1"/>
</dbReference>
<dbReference type="PROSITE" id="PS00910">
    <property type="entry name" value="UPF0029"/>
    <property type="match status" value="1"/>
</dbReference>
<keyword evidence="5" id="KW-1185">Reference proteome</keyword>
<dbReference type="Pfam" id="PF09186">
    <property type="entry name" value="DUF1949"/>
    <property type="match status" value="1"/>
</dbReference>
<dbReference type="InterPro" id="IPR036956">
    <property type="entry name" value="Impact_N_sf"/>
</dbReference>
<proteinExistence type="inferred from homology"/>
<dbReference type="EMBL" id="JAGIOO010000001">
    <property type="protein sequence ID" value="MBP2478990.1"/>
    <property type="molecule type" value="Genomic_DNA"/>
</dbReference>
<dbReference type="InterPro" id="IPR015269">
    <property type="entry name" value="UPF0029_Impact_C"/>
</dbReference>
<dbReference type="PANTHER" id="PTHR16301">
    <property type="entry name" value="IMPACT-RELATED"/>
    <property type="match status" value="1"/>
</dbReference>
<gene>
    <name evidence="4" type="ORF">JOF53_007862</name>
</gene>
<evidence type="ECO:0000256" key="1">
    <source>
        <dbReference type="ARBA" id="ARBA00007665"/>
    </source>
</evidence>
<accession>A0ABS5ATH8</accession>
<protein>
    <submittedName>
        <fullName evidence="4">YigZ family protein</fullName>
    </submittedName>
</protein>
<feature type="domain" description="Impact N-terminal" evidence="2">
    <location>
        <begin position="21"/>
        <end position="123"/>
    </location>
</feature>
<evidence type="ECO:0000259" key="2">
    <source>
        <dbReference type="Pfam" id="PF01205"/>
    </source>
</evidence>
<comment type="similarity">
    <text evidence="1">Belongs to the IMPACT family.</text>
</comment>
<evidence type="ECO:0000313" key="4">
    <source>
        <dbReference type="EMBL" id="MBP2478990.1"/>
    </source>
</evidence>
<dbReference type="InterPro" id="IPR001498">
    <property type="entry name" value="Impact_N"/>
</dbReference>
<dbReference type="InterPro" id="IPR023582">
    <property type="entry name" value="Impact"/>
</dbReference>
<evidence type="ECO:0000313" key="5">
    <source>
        <dbReference type="Proteomes" id="UP001519363"/>
    </source>
</evidence>
<sequence length="210" mass="22343">MHPSAPVVLARDGVHEIEIQRSRFLCSLARVETEEAAAEFIAGVRKEHWSANHNCTAFRLAEGTQRSSDDGEPAGTAGVPMLEVLLRRDLTDVVAVVTRYFGGTKLGAGGLVRAYGRAVSEAVDVLGTLRRGRFATVTVEVAHAEAGRLEHTLRAAGHRVAEVGYGSGVTIGVHVPESEVDAFQRWLAEQTGGSVRAEVGEIVALDLPPG</sequence>
<dbReference type="Proteomes" id="UP001519363">
    <property type="component" value="Unassembled WGS sequence"/>
</dbReference>
<name>A0ABS5ATH8_9PSEU</name>
<dbReference type="Gene3D" id="3.30.230.30">
    <property type="entry name" value="Impact, N-terminal domain"/>
    <property type="match status" value="1"/>
</dbReference>
<dbReference type="RefSeq" id="WP_086788040.1">
    <property type="nucleotide sequence ID" value="NZ_JAGIOO010000001.1"/>
</dbReference>
<feature type="domain" description="UPF0029" evidence="3">
    <location>
        <begin position="139"/>
        <end position="193"/>
    </location>
</feature>